<dbReference type="Pfam" id="PF05685">
    <property type="entry name" value="Uma2"/>
    <property type="match status" value="1"/>
</dbReference>
<evidence type="ECO:0000313" key="3">
    <source>
        <dbReference type="Proteomes" id="UP001230328"/>
    </source>
</evidence>
<evidence type="ECO:0000313" key="2">
    <source>
        <dbReference type="EMBL" id="MDQ1028121.1"/>
    </source>
</evidence>
<sequence>MTALAHERPETMTEIRTEPQCLPENGPGLDRVLWQAWKAMELPEGYRAEIIEGAIEVSPTGRYSHARVVNRLRDALADFLRGSEHAAWNDTNVIHGHRAWIPDGFVAPRDEEPAATEDDLGIKAPAVELIFEIVSPGKRSQDRDRIKKRREYARAGIPVYVIIDDYDGEGAVTLFTGPRPDRADWEDIHRVPYGTEVTIPEGPAKGFVVTEAITGPARTKK</sequence>
<dbReference type="InterPro" id="IPR012296">
    <property type="entry name" value="Nuclease_put_TT1808"/>
</dbReference>
<dbReference type="InterPro" id="IPR008538">
    <property type="entry name" value="Uma2"/>
</dbReference>
<evidence type="ECO:0000259" key="1">
    <source>
        <dbReference type="Pfam" id="PF05685"/>
    </source>
</evidence>
<dbReference type="EMBL" id="JAUSZI010000002">
    <property type="protein sequence ID" value="MDQ1028121.1"/>
    <property type="molecule type" value="Genomic_DNA"/>
</dbReference>
<name>A0ABU0SZF8_9ACTN</name>
<comment type="caution">
    <text evidence="2">The sequence shown here is derived from an EMBL/GenBank/DDBJ whole genome shotgun (WGS) entry which is preliminary data.</text>
</comment>
<proteinExistence type="predicted"/>
<feature type="domain" description="Putative restriction endonuclease" evidence="1">
    <location>
        <begin position="38"/>
        <end position="199"/>
    </location>
</feature>
<keyword evidence="3" id="KW-1185">Reference proteome</keyword>
<dbReference type="SUPFAM" id="SSF52980">
    <property type="entry name" value="Restriction endonuclease-like"/>
    <property type="match status" value="1"/>
</dbReference>
<reference evidence="2 3" key="1">
    <citation type="submission" date="2023-07" db="EMBL/GenBank/DDBJ databases">
        <title>Comparative genomics of wheat-associated soil bacteria to identify genetic determinants of phenazine resistance.</title>
        <authorList>
            <person name="Mouncey N."/>
        </authorList>
    </citation>
    <scope>NUCLEOTIDE SEQUENCE [LARGE SCALE GENOMIC DNA]</scope>
    <source>
        <strain evidence="2 3">V2I4</strain>
    </source>
</reference>
<keyword evidence="2" id="KW-0540">Nuclease</keyword>
<dbReference type="PANTHER" id="PTHR35400:SF3">
    <property type="entry name" value="SLL1072 PROTEIN"/>
    <property type="match status" value="1"/>
</dbReference>
<dbReference type="RefSeq" id="WP_307523375.1">
    <property type="nucleotide sequence ID" value="NZ_JAUSZI010000002.1"/>
</dbReference>
<keyword evidence="2" id="KW-0255">Endonuclease</keyword>
<gene>
    <name evidence="2" type="ORF">QF035_005703</name>
</gene>
<accession>A0ABU0SZF8</accession>
<keyword evidence="2" id="KW-0378">Hydrolase</keyword>
<organism evidence="2 3">
    <name type="scientific">Streptomyces umbrinus</name>
    <dbReference type="NCBI Taxonomy" id="67370"/>
    <lineage>
        <taxon>Bacteria</taxon>
        <taxon>Bacillati</taxon>
        <taxon>Actinomycetota</taxon>
        <taxon>Actinomycetes</taxon>
        <taxon>Kitasatosporales</taxon>
        <taxon>Streptomycetaceae</taxon>
        <taxon>Streptomyces</taxon>
        <taxon>Streptomyces phaeochromogenes group</taxon>
    </lineage>
</organism>
<dbReference type="CDD" id="cd06260">
    <property type="entry name" value="DUF820-like"/>
    <property type="match status" value="1"/>
</dbReference>
<protein>
    <submittedName>
        <fullName evidence="2">Uma2 family endonuclease</fullName>
    </submittedName>
</protein>
<dbReference type="Gene3D" id="3.90.1570.10">
    <property type="entry name" value="tt1808, chain A"/>
    <property type="match status" value="1"/>
</dbReference>
<dbReference type="InterPro" id="IPR011335">
    <property type="entry name" value="Restrct_endonuc-II-like"/>
</dbReference>
<dbReference type="PANTHER" id="PTHR35400">
    <property type="entry name" value="SLR1083 PROTEIN"/>
    <property type="match status" value="1"/>
</dbReference>
<dbReference type="GO" id="GO:0004519">
    <property type="term" value="F:endonuclease activity"/>
    <property type="evidence" value="ECO:0007669"/>
    <property type="project" value="UniProtKB-KW"/>
</dbReference>
<dbReference type="Proteomes" id="UP001230328">
    <property type="component" value="Unassembled WGS sequence"/>
</dbReference>